<geneLocation type="mitochondrion" evidence="2"/>
<organism evidence="2">
    <name type="scientific">Picea glauca</name>
    <name type="common">White spruce</name>
    <name type="synonym">Pinus glauca</name>
    <dbReference type="NCBI Taxonomy" id="3330"/>
    <lineage>
        <taxon>Eukaryota</taxon>
        <taxon>Viridiplantae</taxon>
        <taxon>Streptophyta</taxon>
        <taxon>Embryophyta</taxon>
        <taxon>Tracheophyta</taxon>
        <taxon>Spermatophyta</taxon>
        <taxon>Pinopsida</taxon>
        <taxon>Pinidae</taxon>
        <taxon>Conifers I</taxon>
        <taxon>Pinales</taxon>
        <taxon>Pinaceae</taxon>
        <taxon>Picea</taxon>
    </lineage>
</organism>
<name>A0A117NGH6_PICGL</name>
<comment type="caution">
    <text evidence="2">The sequence shown here is derived from an EMBL/GenBank/DDBJ whole genome shotgun (WGS) entry which is preliminary data.</text>
</comment>
<keyword evidence="1" id="KW-1133">Transmembrane helix</keyword>
<keyword evidence="2" id="KW-0496">Mitochondrion</keyword>
<keyword evidence="1" id="KW-0812">Transmembrane</keyword>
<accession>A0A117NGH6</accession>
<protein>
    <submittedName>
        <fullName evidence="2">Uncharacterized protein</fullName>
    </submittedName>
</protein>
<feature type="transmembrane region" description="Helical" evidence="1">
    <location>
        <begin position="12"/>
        <end position="30"/>
    </location>
</feature>
<evidence type="ECO:0000313" key="2">
    <source>
        <dbReference type="EMBL" id="KUM46820.1"/>
    </source>
</evidence>
<reference evidence="2" key="1">
    <citation type="journal article" date="2015" name="Genome Biol. Evol.">
        <title>Organellar Genomes of White Spruce (Picea glauca): Assembly and Annotation.</title>
        <authorList>
            <person name="Jackman S.D."/>
            <person name="Warren R.L."/>
            <person name="Gibb E.A."/>
            <person name="Vandervalk B.P."/>
            <person name="Mohamadi H."/>
            <person name="Chu J."/>
            <person name="Raymond A."/>
            <person name="Pleasance S."/>
            <person name="Coope R."/>
            <person name="Wildung M.R."/>
            <person name="Ritland C.E."/>
            <person name="Bousquet J."/>
            <person name="Jones S.J."/>
            <person name="Bohlmann J."/>
            <person name="Birol I."/>
        </authorList>
    </citation>
    <scope>NUCLEOTIDE SEQUENCE [LARGE SCALE GENOMIC DNA]</scope>
    <source>
        <tissue evidence="2">Flushing bud</tissue>
    </source>
</reference>
<gene>
    <name evidence="2" type="ORF">ABT39_MTgene6275</name>
</gene>
<proteinExistence type="predicted"/>
<sequence length="44" mass="4936">MEQDLKPVGFPLLMLLDMYLSFMLALRVLLQRDIGMNLGGVVAL</sequence>
<dbReference type="EMBL" id="LKAM01000009">
    <property type="protein sequence ID" value="KUM46820.1"/>
    <property type="molecule type" value="Genomic_DNA"/>
</dbReference>
<evidence type="ECO:0000256" key="1">
    <source>
        <dbReference type="SAM" id="Phobius"/>
    </source>
</evidence>
<dbReference type="AlphaFoldDB" id="A0A117NGH6"/>
<keyword evidence="1" id="KW-0472">Membrane</keyword>